<dbReference type="AlphaFoldDB" id="A0AA41VEI6"/>
<keyword evidence="3" id="KW-0653">Protein transport</keyword>
<evidence type="ECO:0000313" key="4">
    <source>
        <dbReference type="EMBL" id="MCL7039753.1"/>
    </source>
</evidence>
<dbReference type="InterPro" id="IPR011989">
    <property type="entry name" value="ARM-like"/>
</dbReference>
<comment type="similarity">
    <text evidence="1">Belongs to the importin alpha family.</text>
</comment>
<evidence type="ECO:0000256" key="1">
    <source>
        <dbReference type="ARBA" id="ARBA00010394"/>
    </source>
</evidence>
<reference evidence="4" key="1">
    <citation type="submission" date="2022-03" db="EMBL/GenBank/DDBJ databases">
        <title>A functionally conserved STORR gene fusion in Papaver species that diverged 16.8 million years ago.</title>
        <authorList>
            <person name="Catania T."/>
        </authorList>
    </citation>
    <scope>NUCLEOTIDE SEQUENCE</scope>
    <source>
        <strain evidence="4">S-191538</strain>
    </source>
</reference>
<dbReference type="SUPFAM" id="SSF48371">
    <property type="entry name" value="ARM repeat"/>
    <property type="match status" value="1"/>
</dbReference>
<dbReference type="InterPro" id="IPR000225">
    <property type="entry name" value="Armadillo"/>
</dbReference>
<name>A0AA41VEI6_PAPNU</name>
<evidence type="ECO:0000256" key="2">
    <source>
        <dbReference type="ARBA" id="ARBA00022448"/>
    </source>
</evidence>
<organism evidence="4 5">
    <name type="scientific">Papaver nudicaule</name>
    <name type="common">Iceland poppy</name>
    <dbReference type="NCBI Taxonomy" id="74823"/>
    <lineage>
        <taxon>Eukaryota</taxon>
        <taxon>Viridiplantae</taxon>
        <taxon>Streptophyta</taxon>
        <taxon>Embryophyta</taxon>
        <taxon>Tracheophyta</taxon>
        <taxon>Spermatophyta</taxon>
        <taxon>Magnoliopsida</taxon>
        <taxon>Ranunculales</taxon>
        <taxon>Papaveraceae</taxon>
        <taxon>Papaveroideae</taxon>
        <taxon>Papaver</taxon>
    </lineage>
</organism>
<keyword evidence="2" id="KW-0813">Transport</keyword>
<gene>
    <name evidence="4" type="ORF">MKW94_017920</name>
</gene>
<comment type="caution">
    <text evidence="4">The sequence shown here is derived from an EMBL/GenBank/DDBJ whole genome shotgun (WGS) entry which is preliminary data.</text>
</comment>
<evidence type="ECO:0000313" key="5">
    <source>
        <dbReference type="Proteomes" id="UP001177140"/>
    </source>
</evidence>
<dbReference type="InterPro" id="IPR016024">
    <property type="entry name" value="ARM-type_fold"/>
</dbReference>
<dbReference type="Proteomes" id="UP001177140">
    <property type="component" value="Unassembled WGS sequence"/>
</dbReference>
<protein>
    <submittedName>
        <fullName evidence="4">Uncharacterized protein</fullName>
    </submittedName>
</protein>
<keyword evidence="5" id="KW-1185">Reference proteome</keyword>
<dbReference type="GO" id="GO:0015031">
    <property type="term" value="P:protein transport"/>
    <property type="evidence" value="ECO:0007669"/>
    <property type="project" value="UniProtKB-KW"/>
</dbReference>
<proteinExistence type="inferred from homology"/>
<dbReference type="EMBL" id="JAJJMA010204563">
    <property type="protein sequence ID" value="MCL7039753.1"/>
    <property type="molecule type" value="Genomic_DNA"/>
</dbReference>
<dbReference type="Pfam" id="PF00514">
    <property type="entry name" value="Arm"/>
    <property type="match status" value="1"/>
</dbReference>
<dbReference type="Gene3D" id="1.25.10.10">
    <property type="entry name" value="Leucine-rich Repeat Variant"/>
    <property type="match status" value="1"/>
</dbReference>
<evidence type="ECO:0000256" key="3">
    <source>
        <dbReference type="ARBA" id="ARBA00022927"/>
    </source>
</evidence>
<dbReference type="PANTHER" id="PTHR23316">
    <property type="entry name" value="IMPORTIN ALPHA"/>
    <property type="match status" value="1"/>
</dbReference>
<accession>A0AA41VEI6</accession>
<sequence>MIEEVWSDCPEAQLEATTAYRKLLSRECDPPIDEVIEAGVVPRFVEFLARHDMPQLQV</sequence>